<evidence type="ECO:0000256" key="3">
    <source>
        <dbReference type="ARBA" id="ARBA00022989"/>
    </source>
</evidence>
<dbReference type="SUPFAM" id="SSF52091">
    <property type="entry name" value="SpoIIaa-like"/>
    <property type="match status" value="1"/>
</dbReference>
<dbReference type="InterPro" id="IPR036513">
    <property type="entry name" value="STAS_dom_sf"/>
</dbReference>
<keyword evidence="3 5" id="KW-1133">Transmembrane helix</keyword>
<feature type="transmembrane region" description="Helical" evidence="5">
    <location>
        <begin position="37"/>
        <end position="53"/>
    </location>
</feature>
<dbReference type="PROSITE" id="PS50801">
    <property type="entry name" value="STAS"/>
    <property type="match status" value="1"/>
</dbReference>
<evidence type="ECO:0000256" key="4">
    <source>
        <dbReference type="ARBA" id="ARBA00023136"/>
    </source>
</evidence>
<dbReference type="GO" id="GO:0016020">
    <property type="term" value="C:membrane"/>
    <property type="evidence" value="ECO:0007669"/>
    <property type="project" value="UniProtKB-SubCell"/>
</dbReference>
<dbReference type="EMBL" id="BMHV01000011">
    <property type="protein sequence ID" value="GGF64043.1"/>
    <property type="molecule type" value="Genomic_DNA"/>
</dbReference>
<name>A0A917FB48_9PROT</name>
<feature type="domain" description="STAS" evidence="6">
    <location>
        <begin position="435"/>
        <end position="535"/>
    </location>
</feature>
<dbReference type="PANTHER" id="PTHR11814">
    <property type="entry name" value="SULFATE TRANSPORTER"/>
    <property type="match status" value="1"/>
</dbReference>
<dbReference type="GO" id="GO:0055085">
    <property type="term" value="P:transmembrane transport"/>
    <property type="evidence" value="ECO:0007669"/>
    <property type="project" value="InterPro"/>
</dbReference>
<protein>
    <submittedName>
        <fullName evidence="7">Anti-sigma factor antagonist</fullName>
    </submittedName>
</protein>
<dbReference type="InterPro" id="IPR001902">
    <property type="entry name" value="SLC26A/SulP_fam"/>
</dbReference>
<evidence type="ECO:0000313" key="8">
    <source>
        <dbReference type="Proteomes" id="UP000632498"/>
    </source>
</evidence>
<feature type="transmembrane region" description="Helical" evidence="5">
    <location>
        <begin position="12"/>
        <end position="31"/>
    </location>
</feature>
<dbReference type="Pfam" id="PF01740">
    <property type="entry name" value="STAS"/>
    <property type="match status" value="1"/>
</dbReference>
<feature type="transmembrane region" description="Helical" evidence="5">
    <location>
        <begin position="365"/>
        <end position="392"/>
    </location>
</feature>
<organism evidence="7 8">
    <name type="scientific">Terasakiella brassicae</name>
    <dbReference type="NCBI Taxonomy" id="1634917"/>
    <lineage>
        <taxon>Bacteria</taxon>
        <taxon>Pseudomonadati</taxon>
        <taxon>Pseudomonadota</taxon>
        <taxon>Alphaproteobacteria</taxon>
        <taxon>Rhodospirillales</taxon>
        <taxon>Terasakiellaceae</taxon>
        <taxon>Terasakiella</taxon>
    </lineage>
</organism>
<reference evidence="7" key="2">
    <citation type="submission" date="2020-09" db="EMBL/GenBank/DDBJ databases">
        <authorList>
            <person name="Sun Q."/>
            <person name="Zhou Y."/>
        </authorList>
    </citation>
    <scope>NUCLEOTIDE SEQUENCE</scope>
    <source>
        <strain evidence="7">CGMCC 1.15254</strain>
    </source>
</reference>
<dbReference type="Pfam" id="PF00916">
    <property type="entry name" value="Sulfate_transp"/>
    <property type="match status" value="1"/>
</dbReference>
<evidence type="ECO:0000259" key="6">
    <source>
        <dbReference type="PROSITE" id="PS50801"/>
    </source>
</evidence>
<evidence type="ECO:0000256" key="2">
    <source>
        <dbReference type="ARBA" id="ARBA00022692"/>
    </source>
</evidence>
<keyword evidence="4 5" id="KW-0472">Membrane</keyword>
<dbReference type="InterPro" id="IPR011547">
    <property type="entry name" value="SLC26A/SulP_dom"/>
</dbReference>
<reference evidence="7" key="1">
    <citation type="journal article" date="2014" name="Int. J. Syst. Evol. Microbiol.">
        <title>Complete genome sequence of Corynebacterium casei LMG S-19264T (=DSM 44701T), isolated from a smear-ripened cheese.</title>
        <authorList>
            <consortium name="US DOE Joint Genome Institute (JGI-PGF)"/>
            <person name="Walter F."/>
            <person name="Albersmeier A."/>
            <person name="Kalinowski J."/>
            <person name="Ruckert C."/>
        </authorList>
    </citation>
    <scope>NUCLEOTIDE SEQUENCE</scope>
    <source>
        <strain evidence="7">CGMCC 1.15254</strain>
    </source>
</reference>
<evidence type="ECO:0000256" key="5">
    <source>
        <dbReference type="SAM" id="Phobius"/>
    </source>
</evidence>
<sequence>MNIFSNIKGDFYGGVTAAVVALPLALAFGVASGAGPLAGLWGAILVGFFASAFGGTPSQVSGPTGPMTVVMAAVIMQYANDPVMAFSVVIMGGVLQILFGLFRLGNLISLVPYTVISGFMSGIGCIIIILQTAPLLGQDIPKGGTVGALKALPDMLSHINNDAMIVGLLSLILMVIWPKRLSYFLPAPLLSLIVGTLCVLTVLPNAPVIGDIPTGFPEIHIPTLTYNALSDMLGSALILALLGSIDSLLTSLIADSLTKKPHHSNRELIGQGIGNAIAGLFGAIPGAGATMRTVINIRAGGMTPLSGIIHALILFAMVMGLGPLAEKIPHAVLAGILMKVGWDIIDWNYLQLIRTAPRKGVVHMLLVLFLTVFVDLIIAVGAGLVLASLTFVKHMADLQAKGVQRFQGGNNDEDLSMIRLSTEEKTALQNLSHFLVFYHFDGPLSFAAAKNAFAKLDGDHKSKIVLFDFSSTTYIDTTAALTLKEAIQTLSQDDSEVTICGLLPEIAISLNGLNVLKSVKSQNIFQDRKAAFLELAQRDLNTAAKSNQ</sequence>
<dbReference type="InterPro" id="IPR002645">
    <property type="entry name" value="STAS_dom"/>
</dbReference>
<keyword evidence="8" id="KW-1185">Reference proteome</keyword>
<feature type="transmembrane region" description="Helical" evidence="5">
    <location>
        <begin position="328"/>
        <end position="345"/>
    </location>
</feature>
<proteinExistence type="predicted"/>
<feature type="transmembrane region" description="Helical" evidence="5">
    <location>
        <begin position="232"/>
        <end position="254"/>
    </location>
</feature>
<feature type="transmembrane region" description="Helical" evidence="5">
    <location>
        <begin position="183"/>
        <end position="203"/>
    </location>
</feature>
<evidence type="ECO:0000313" key="7">
    <source>
        <dbReference type="EMBL" id="GGF64043.1"/>
    </source>
</evidence>
<dbReference type="AlphaFoldDB" id="A0A917FB48"/>
<keyword evidence="2 5" id="KW-0812">Transmembrane</keyword>
<feature type="transmembrane region" description="Helical" evidence="5">
    <location>
        <begin position="84"/>
        <end position="102"/>
    </location>
</feature>
<dbReference type="Proteomes" id="UP000632498">
    <property type="component" value="Unassembled WGS sequence"/>
</dbReference>
<feature type="transmembrane region" description="Helical" evidence="5">
    <location>
        <begin position="156"/>
        <end position="176"/>
    </location>
</feature>
<dbReference type="Gene3D" id="3.30.750.24">
    <property type="entry name" value="STAS domain"/>
    <property type="match status" value="1"/>
</dbReference>
<dbReference type="RefSeq" id="WP_188663956.1">
    <property type="nucleotide sequence ID" value="NZ_BMHV01000011.1"/>
</dbReference>
<gene>
    <name evidence="7" type="ORF">GCM10011332_17590</name>
</gene>
<evidence type="ECO:0000256" key="1">
    <source>
        <dbReference type="ARBA" id="ARBA00004141"/>
    </source>
</evidence>
<comment type="subcellular location">
    <subcellularLocation>
        <location evidence="1">Membrane</location>
        <topology evidence="1">Multi-pass membrane protein</topology>
    </subcellularLocation>
</comment>
<comment type="caution">
    <text evidence="7">The sequence shown here is derived from an EMBL/GenBank/DDBJ whole genome shotgun (WGS) entry which is preliminary data.</text>
</comment>
<feature type="transmembrane region" description="Helical" evidence="5">
    <location>
        <begin position="114"/>
        <end position="136"/>
    </location>
</feature>
<feature type="transmembrane region" description="Helical" evidence="5">
    <location>
        <begin position="301"/>
        <end position="321"/>
    </location>
</feature>
<accession>A0A917FB48</accession>